<dbReference type="OrthoDB" id="2143914at2759"/>
<gene>
    <name evidence="7" type="ORF">Taro_051956</name>
</gene>
<dbReference type="InterPro" id="IPR015495">
    <property type="entry name" value="Myb_TF_plants"/>
</dbReference>
<protein>
    <submittedName>
        <fullName evidence="7">Uncharacterized protein</fullName>
    </submittedName>
</protein>
<evidence type="ECO:0000256" key="2">
    <source>
        <dbReference type="ARBA" id="ARBA00023125"/>
    </source>
</evidence>
<dbReference type="PROSITE" id="PS51294">
    <property type="entry name" value="HTH_MYB"/>
    <property type="match status" value="1"/>
</dbReference>
<reference evidence="7" key="1">
    <citation type="submission" date="2017-07" db="EMBL/GenBank/DDBJ databases">
        <title>Taro Niue Genome Assembly and Annotation.</title>
        <authorList>
            <person name="Atibalentja N."/>
            <person name="Keating K."/>
            <person name="Fields C.J."/>
        </authorList>
    </citation>
    <scope>NUCLEOTIDE SEQUENCE</scope>
    <source>
        <strain evidence="7">Niue_2</strain>
        <tissue evidence="7">Leaf</tissue>
    </source>
</reference>
<dbReference type="GO" id="GO:0003677">
    <property type="term" value="F:DNA binding"/>
    <property type="evidence" value="ECO:0007669"/>
    <property type="project" value="UniProtKB-KW"/>
</dbReference>
<dbReference type="PANTHER" id="PTHR10641">
    <property type="entry name" value="MYB FAMILY TRANSCRIPTION FACTOR"/>
    <property type="match status" value="1"/>
</dbReference>
<keyword evidence="2" id="KW-0238">DNA-binding</keyword>
<accession>A0A843XIT7</accession>
<keyword evidence="8" id="KW-1185">Reference proteome</keyword>
<dbReference type="InterPro" id="IPR017930">
    <property type="entry name" value="Myb_dom"/>
</dbReference>
<feature type="domain" description="HTH myb-type" evidence="6">
    <location>
        <begin position="11"/>
        <end position="50"/>
    </location>
</feature>
<evidence type="ECO:0000313" key="8">
    <source>
        <dbReference type="Proteomes" id="UP000652761"/>
    </source>
</evidence>
<evidence type="ECO:0000256" key="1">
    <source>
        <dbReference type="ARBA" id="ARBA00004123"/>
    </source>
</evidence>
<sequence length="184" mass="20231">MGRGRAPCCEKVGLKKGSWTPVEDMKLMAYIQKHGHGNWRALPKQAGPVGTTPQLGAQPENVDTSPRLQAADIPIEPDLWYFFEDDSTLIDDIAAGPERGPGRDVEGNRWIAYLEKELELPGMPCGPRSQEITPLAESPVQPPNTEEDKGGVPDEEVDPIASYFQRQHSCPSPFSLSFTDISMT</sequence>
<dbReference type="EMBL" id="NMUH01008548">
    <property type="protein sequence ID" value="MQM18957.1"/>
    <property type="molecule type" value="Genomic_DNA"/>
</dbReference>
<evidence type="ECO:0000256" key="4">
    <source>
        <dbReference type="SAM" id="MobiDB-lite"/>
    </source>
</evidence>
<proteinExistence type="predicted"/>
<dbReference type="InterPro" id="IPR001005">
    <property type="entry name" value="SANT/Myb"/>
</dbReference>
<dbReference type="Gene3D" id="1.10.10.60">
    <property type="entry name" value="Homeodomain-like"/>
    <property type="match status" value="1"/>
</dbReference>
<feature type="domain" description="Myb-like" evidence="5">
    <location>
        <begin position="11"/>
        <end position="48"/>
    </location>
</feature>
<evidence type="ECO:0000259" key="5">
    <source>
        <dbReference type="PROSITE" id="PS50090"/>
    </source>
</evidence>
<dbReference type="SUPFAM" id="SSF46689">
    <property type="entry name" value="Homeodomain-like"/>
    <property type="match status" value="1"/>
</dbReference>
<evidence type="ECO:0000259" key="6">
    <source>
        <dbReference type="PROSITE" id="PS51294"/>
    </source>
</evidence>
<keyword evidence="3" id="KW-0539">Nucleus</keyword>
<evidence type="ECO:0000256" key="3">
    <source>
        <dbReference type="ARBA" id="ARBA00023242"/>
    </source>
</evidence>
<dbReference type="PANTHER" id="PTHR10641:SF1413">
    <property type="entry name" value="MYB-RELATED PROTEIN MYB4"/>
    <property type="match status" value="1"/>
</dbReference>
<comment type="caution">
    <text evidence="7">The sequence shown here is derived from an EMBL/GenBank/DDBJ whole genome shotgun (WGS) entry which is preliminary data.</text>
</comment>
<dbReference type="InterPro" id="IPR009057">
    <property type="entry name" value="Homeodomain-like_sf"/>
</dbReference>
<dbReference type="CDD" id="cd00167">
    <property type="entry name" value="SANT"/>
    <property type="match status" value="1"/>
</dbReference>
<evidence type="ECO:0000313" key="7">
    <source>
        <dbReference type="EMBL" id="MQM18957.1"/>
    </source>
</evidence>
<dbReference type="GO" id="GO:0005634">
    <property type="term" value="C:nucleus"/>
    <property type="evidence" value="ECO:0007669"/>
    <property type="project" value="UniProtKB-SubCell"/>
</dbReference>
<dbReference type="Proteomes" id="UP000652761">
    <property type="component" value="Unassembled WGS sequence"/>
</dbReference>
<organism evidence="7 8">
    <name type="scientific">Colocasia esculenta</name>
    <name type="common">Wild taro</name>
    <name type="synonym">Arum esculentum</name>
    <dbReference type="NCBI Taxonomy" id="4460"/>
    <lineage>
        <taxon>Eukaryota</taxon>
        <taxon>Viridiplantae</taxon>
        <taxon>Streptophyta</taxon>
        <taxon>Embryophyta</taxon>
        <taxon>Tracheophyta</taxon>
        <taxon>Spermatophyta</taxon>
        <taxon>Magnoliopsida</taxon>
        <taxon>Liliopsida</taxon>
        <taxon>Araceae</taxon>
        <taxon>Aroideae</taxon>
        <taxon>Colocasieae</taxon>
        <taxon>Colocasia</taxon>
    </lineage>
</organism>
<comment type="subcellular location">
    <subcellularLocation>
        <location evidence="1">Nucleus</location>
    </subcellularLocation>
</comment>
<feature type="region of interest" description="Disordered" evidence="4">
    <location>
        <begin position="122"/>
        <end position="157"/>
    </location>
</feature>
<dbReference type="AlphaFoldDB" id="A0A843XIT7"/>
<name>A0A843XIT7_COLES</name>
<dbReference type="Pfam" id="PF00249">
    <property type="entry name" value="Myb_DNA-binding"/>
    <property type="match status" value="1"/>
</dbReference>
<dbReference type="PROSITE" id="PS50090">
    <property type="entry name" value="MYB_LIKE"/>
    <property type="match status" value="1"/>
</dbReference>